<evidence type="ECO:0000256" key="7">
    <source>
        <dbReference type="SAM" id="MobiDB-lite"/>
    </source>
</evidence>
<evidence type="ECO:0000259" key="9">
    <source>
        <dbReference type="PROSITE" id="PS50039"/>
    </source>
</evidence>
<dbReference type="Gene3D" id="1.10.10.10">
    <property type="entry name" value="Winged helix-like DNA-binding domain superfamily/Winged helix DNA-binding domain"/>
    <property type="match status" value="1"/>
</dbReference>
<keyword evidence="11" id="KW-1185">Reference proteome</keyword>
<keyword evidence="3 6" id="KW-0238">DNA-binding</keyword>
<feature type="DNA-binding region" description="Fork-head" evidence="6">
    <location>
        <begin position="293"/>
        <end position="387"/>
    </location>
</feature>
<evidence type="ECO:0000256" key="4">
    <source>
        <dbReference type="ARBA" id="ARBA00023163"/>
    </source>
</evidence>
<feature type="compositionally biased region" description="Basic and acidic residues" evidence="7">
    <location>
        <begin position="692"/>
        <end position="708"/>
    </location>
</feature>
<reference evidence="10 11" key="1">
    <citation type="journal article" date="2023" name="G3 (Bethesda)">
        <title>A high-quality reference genome for the fission yeast Schizosaccharomyces osmophilus.</title>
        <authorList>
            <person name="Jia G.S."/>
            <person name="Zhang W.C."/>
            <person name="Liang Y."/>
            <person name="Liu X.H."/>
            <person name="Rhind N."/>
            <person name="Pidoux A."/>
            <person name="Brysch-Herzberg M."/>
            <person name="Du L.L."/>
        </authorList>
    </citation>
    <scope>NUCLEOTIDE SEQUENCE [LARGE SCALE GENOMIC DNA]</scope>
    <source>
        <strain evidence="10 11">CBS 15793</strain>
    </source>
</reference>
<dbReference type="Proteomes" id="UP001212411">
    <property type="component" value="Chromosome 2"/>
</dbReference>
<dbReference type="PROSITE" id="PS50039">
    <property type="entry name" value="FORK_HEAD_3"/>
    <property type="match status" value="1"/>
</dbReference>
<name>A0AAE9WCP8_9SCHI</name>
<feature type="compositionally biased region" description="Polar residues" evidence="7">
    <location>
        <begin position="405"/>
        <end position="429"/>
    </location>
</feature>
<dbReference type="RefSeq" id="XP_056038174.1">
    <property type="nucleotide sequence ID" value="XM_056181882.1"/>
</dbReference>
<feature type="region of interest" description="Disordered" evidence="7">
    <location>
        <begin position="198"/>
        <end position="290"/>
    </location>
</feature>
<dbReference type="GO" id="GO:0000981">
    <property type="term" value="F:DNA-binding transcription factor activity, RNA polymerase II-specific"/>
    <property type="evidence" value="ECO:0007669"/>
    <property type="project" value="TreeGrafter"/>
</dbReference>
<feature type="region of interest" description="Disordered" evidence="7">
    <location>
        <begin position="657"/>
        <end position="733"/>
    </location>
</feature>
<dbReference type="SMART" id="SM00240">
    <property type="entry name" value="FHA"/>
    <property type="match status" value="1"/>
</dbReference>
<dbReference type="InterPro" id="IPR008984">
    <property type="entry name" value="SMAD_FHA_dom_sf"/>
</dbReference>
<keyword evidence="5 6" id="KW-0539">Nucleus</keyword>
<feature type="compositionally biased region" description="Polar residues" evidence="7">
    <location>
        <begin position="548"/>
        <end position="567"/>
    </location>
</feature>
<dbReference type="InterPro" id="IPR036388">
    <property type="entry name" value="WH-like_DNA-bd_sf"/>
</dbReference>
<dbReference type="GeneID" id="80876571"/>
<evidence type="ECO:0000256" key="5">
    <source>
        <dbReference type="ARBA" id="ARBA00023242"/>
    </source>
</evidence>
<dbReference type="Pfam" id="PF00498">
    <property type="entry name" value="FHA"/>
    <property type="match status" value="1"/>
</dbReference>
<feature type="compositionally biased region" description="Low complexity" evidence="7">
    <location>
        <begin position="525"/>
        <end position="541"/>
    </location>
</feature>
<dbReference type="CDD" id="cd22701">
    <property type="entry name" value="FHA_FKH1-like"/>
    <property type="match status" value="1"/>
</dbReference>
<feature type="region of interest" description="Disordered" evidence="7">
    <location>
        <begin position="525"/>
        <end position="644"/>
    </location>
</feature>
<sequence>MPDAVRQDAAEKKSGTNRVQAYAKLEFEKFSFFVQTLQVTMGRKASNSSDCDVHLGDTKAISRQHAKIVYSFPNQRFEFSVIGKNGAFVDGEFVERGSTVALHSGTRVQIGQISFSFLLPEGMQKQTARKHDVDTADPQKMSTTITPVIEQKPPIEELQSSFYTSVKKESELNTTQLSPPPPLMTAESASANIFEHPDAITPHPLESFPYSSEYKPQTVSPQSIQRQASSDFSSAPSANPETLRNLSETPPNNAIPPKQTSVDQESNHPSASIPLHPGLESNPPPNFGDIYQKPNLSYANLIARTLISNSNKKMTLGDICEWISHTWPYYQYQPPAWHNSIRHNLSLNKAFIRIPRRQNESGKGSFWILDPSYIDQFEGNMFRKTKKPTPTATGTTSFDHENIDPLQSNMSVGGKISSSMTSDTSQRTPAANGGGAAAPKEEKPSLLQSGIQPIIMQSGKLALNPEFFRNSNGEQQAPNEQAVHAISLLQDHINRQLGPAAVNNPAQATAIANALAVALAKKLQKQPVPTPTVQQQDTTQQTKRRKASISSVNQNVNSTASSSSIQPNAPFFHMPTPPPSTMTSVPPPYVRPPVHSQPKDSPYGRTIEDPLPPGAVAASSATSKPNTSLSGSSGQTSTVPNTSVLTSDRPLYVASHEANGEKRPSFAMPSYAAYSPSSGIQGNSLHTTPSLHSEHGGESKEGRQENHQDPMQSTGDVLRGVKRQFDEAPSSYT</sequence>
<dbReference type="GO" id="GO:0005634">
    <property type="term" value="C:nucleus"/>
    <property type="evidence" value="ECO:0007669"/>
    <property type="project" value="UniProtKB-SubCell"/>
</dbReference>
<feature type="compositionally biased region" description="Polar residues" evidence="7">
    <location>
        <begin position="679"/>
        <end position="691"/>
    </location>
</feature>
<keyword evidence="4" id="KW-0804">Transcription</keyword>
<dbReference type="SMART" id="SM00339">
    <property type="entry name" value="FH"/>
    <property type="match status" value="1"/>
</dbReference>
<feature type="compositionally biased region" description="Low complexity" evidence="7">
    <location>
        <begin position="627"/>
        <end position="638"/>
    </location>
</feature>
<dbReference type="InterPro" id="IPR000253">
    <property type="entry name" value="FHA_dom"/>
</dbReference>
<gene>
    <name evidence="10" type="primary">fhl1</name>
    <name evidence="10" type="ORF">SOMG_03091</name>
</gene>
<evidence type="ECO:0000259" key="8">
    <source>
        <dbReference type="PROSITE" id="PS50006"/>
    </source>
</evidence>
<evidence type="ECO:0000256" key="2">
    <source>
        <dbReference type="ARBA" id="ARBA00023015"/>
    </source>
</evidence>
<accession>A0AAE9WCP8</accession>
<dbReference type="AlphaFoldDB" id="A0AAE9WCP8"/>
<evidence type="ECO:0000256" key="3">
    <source>
        <dbReference type="ARBA" id="ARBA00023125"/>
    </source>
</evidence>
<feature type="compositionally biased region" description="Polar residues" evidence="7">
    <location>
        <begin position="214"/>
        <end position="270"/>
    </location>
</feature>
<evidence type="ECO:0000256" key="6">
    <source>
        <dbReference type="PROSITE-ProRule" id="PRU00089"/>
    </source>
</evidence>
<feature type="compositionally biased region" description="Pro residues" evidence="7">
    <location>
        <begin position="575"/>
        <end position="591"/>
    </location>
</feature>
<evidence type="ECO:0000313" key="10">
    <source>
        <dbReference type="EMBL" id="WBW73931.1"/>
    </source>
</evidence>
<feature type="domain" description="FHA" evidence="8">
    <location>
        <begin position="39"/>
        <end position="94"/>
    </location>
</feature>
<feature type="region of interest" description="Disordered" evidence="7">
    <location>
        <begin position="166"/>
        <end position="186"/>
    </location>
</feature>
<feature type="region of interest" description="Disordered" evidence="7">
    <location>
        <begin position="384"/>
        <end position="446"/>
    </location>
</feature>
<dbReference type="CDD" id="cd00059">
    <property type="entry name" value="FH_FOX"/>
    <property type="match status" value="1"/>
</dbReference>
<dbReference type="InterPro" id="IPR036390">
    <property type="entry name" value="WH_DNA-bd_sf"/>
</dbReference>
<evidence type="ECO:0000256" key="1">
    <source>
        <dbReference type="ARBA" id="ARBA00004123"/>
    </source>
</evidence>
<dbReference type="Gene3D" id="2.60.200.20">
    <property type="match status" value="1"/>
</dbReference>
<dbReference type="InterPro" id="IPR001766">
    <property type="entry name" value="Fork_head_dom"/>
</dbReference>
<protein>
    <submittedName>
        <fullName evidence="10">DNA-binding forkhead transcription factor Fhl1</fullName>
    </submittedName>
</protein>
<dbReference type="EMBL" id="CP115612">
    <property type="protein sequence ID" value="WBW73931.1"/>
    <property type="molecule type" value="Genomic_DNA"/>
</dbReference>
<keyword evidence="2" id="KW-0805">Transcription regulation</keyword>
<comment type="subcellular location">
    <subcellularLocation>
        <location evidence="1 6">Nucleus</location>
    </subcellularLocation>
</comment>
<feature type="domain" description="Fork-head" evidence="9">
    <location>
        <begin position="293"/>
        <end position="387"/>
    </location>
</feature>
<dbReference type="FunFam" id="1.10.10.10:FF:000135">
    <property type="entry name" value="forkhead box protein G1"/>
    <property type="match status" value="1"/>
</dbReference>
<dbReference type="KEGG" id="som:SOMG_03091"/>
<dbReference type="GO" id="GO:0000978">
    <property type="term" value="F:RNA polymerase II cis-regulatory region sequence-specific DNA binding"/>
    <property type="evidence" value="ECO:0007669"/>
    <property type="project" value="TreeGrafter"/>
</dbReference>
<evidence type="ECO:0000313" key="11">
    <source>
        <dbReference type="Proteomes" id="UP001212411"/>
    </source>
</evidence>
<dbReference type="Pfam" id="PF00250">
    <property type="entry name" value="Forkhead"/>
    <property type="match status" value="1"/>
</dbReference>
<proteinExistence type="predicted"/>
<dbReference type="SUPFAM" id="SSF46785">
    <property type="entry name" value="Winged helix' DNA-binding domain"/>
    <property type="match status" value="1"/>
</dbReference>
<dbReference type="PROSITE" id="PS50006">
    <property type="entry name" value="FHA_DOMAIN"/>
    <property type="match status" value="1"/>
</dbReference>
<dbReference type="PANTHER" id="PTHR45881:SF1">
    <property type="entry name" value="FORK HEAD PROTEIN HOMOLOG 2"/>
    <property type="match status" value="1"/>
</dbReference>
<dbReference type="PRINTS" id="PR00053">
    <property type="entry name" value="FORKHEAD"/>
</dbReference>
<feature type="compositionally biased region" description="Low complexity" evidence="7">
    <location>
        <begin position="665"/>
        <end position="678"/>
    </location>
</feature>
<dbReference type="PANTHER" id="PTHR45881">
    <property type="entry name" value="CHECKPOINT SUPPRESSOR 1-LIKE, ISOFORM A-RELATED"/>
    <property type="match status" value="1"/>
</dbReference>
<dbReference type="SUPFAM" id="SSF49879">
    <property type="entry name" value="SMAD/FHA domain"/>
    <property type="match status" value="1"/>
</dbReference>
<organism evidence="10 11">
    <name type="scientific">Schizosaccharomyces osmophilus</name>
    <dbReference type="NCBI Taxonomy" id="2545709"/>
    <lineage>
        <taxon>Eukaryota</taxon>
        <taxon>Fungi</taxon>
        <taxon>Dikarya</taxon>
        <taxon>Ascomycota</taxon>
        <taxon>Taphrinomycotina</taxon>
        <taxon>Schizosaccharomycetes</taxon>
        <taxon>Schizosaccharomycetales</taxon>
        <taxon>Schizosaccharomycetaceae</taxon>
        <taxon>Schizosaccharomyces</taxon>
    </lineage>
</organism>